<dbReference type="InterPro" id="IPR042214">
    <property type="entry name" value="TruD_catalytic"/>
</dbReference>
<dbReference type="GO" id="GO:0160150">
    <property type="term" value="F:tRNA pseudouridine(13) synthase activity"/>
    <property type="evidence" value="ECO:0007669"/>
    <property type="project" value="UniProtKB-EC"/>
</dbReference>
<feature type="active site" description="Nucleophile" evidence="4">
    <location>
        <position position="77"/>
    </location>
</feature>
<evidence type="ECO:0000256" key="4">
    <source>
        <dbReference type="HAMAP-Rule" id="MF_01082"/>
    </source>
</evidence>
<protein>
    <recommendedName>
        <fullName evidence="4">tRNA pseudouridine synthase D</fullName>
        <ecNumber evidence="4">5.4.99.27</ecNumber>
    </recommendedName>
    <alternativeName>
        <fullName evidence="4">tRNA pseudouridine(13) synthase</fullName>
    </alternativeName>
    <alternativeName>
        <fullName evidence="4">tRNA pseudouridylate synthase D</fullName>
    </alternativeName>
    <alternativeName>
        <fullName evidence="4">tRNA-uridine isomerase D</fullName>
    </alternativeName>
</protein>
<comment type="catalytic activity">
    <reaction evidence="4">
        <text>uridine(13) in tRNA = pseudouridine(13) in tRNA</text>
        <dbReference type="Rhea" id="RHEA:42540"/>
        <dbReference type="Rhea" id="RHEA-COMP:10105"/>
        <dbReference type="Rhea" id="RHEA-COMP:10106"/>
        <dbReference type="ChEBI" id="CHEBI:65314"/>
        <dbReference type="ChEBI" id="CHEBI:65315"/>
        <dbReference type="EC" id="5.4.99.27"/>
    </reaction>
</comment>
<reference evidence="6 7" key="2">
    <citation type="submission" date="2021-02" db="EMBL/GenBank/DDBJ databases">
        <title>Sulfurospirillum tamanensis sp. nov.</title>
        <authorList>
            <person name="Frolova A."/>
            <person name="Merkel A."/>
            <person name="Slobodkin A."/>
        </authorList>
    </citation>
    <scope>NUCLEOTIDE SEQUENCE [LARGE SCALE GENOMIC DNA]</scope>
    <source>
        <strain evidence="6 7">T05b</strain>
    </source>
</reference>
<evidence type="ECO:0000313" key="6">
    <source>
        <dbReference type="EMBL" id="MBN2964566.1"/>
    </source>
</evidence>
<dbReference type="InterPro" id="IPR011760">
    <property type="entry name" value="PsdUridine_synth_TruD_insert"/>
</dbReference>
<dbReference type="Gene3D" id="3.30.2350.20">
    <property type="entry name" value="TruD, catalytic domain"/>
    <property type="match status" value="1"/>
</dbReference>
<name>A0ABS2WSG5_9BACT</name>
<dbReference type="HAMAP" id="MF_01082">
    <property type="entry name" value="TruD"/>
    <property type="match status" value="1"/>
</dbReference>
<dbReference type="SUPFAM" id="SSF55120">
    <property type="entry name" value="Pseudouridine synthase"/>
    <property type="match status" value="1"/>
</dbReference>
<dbReference type="Gene3D" id="3.30.2340.10">
    <property type="entry name" value="TruD, insertion domain"/>
    <property type="match status" value="1"/>
</dbReference>
<evidence type="ECO:0000259" key="5">
    <source>
        <dbReference type="PROSITE" id="PS50984"/>
    </source>
</evidence>
<dbReference type="InterPro" id="IPR001656">
    <property type="entry name" value="PsdUridine_synth_TruD"/>
</dbReference>
<reference evidence="7" key="1">
    <citation type="submission" date="2021-02" db="EMBL/GenBank/DDBJ databases">
        <title>Sulfurospirillum tamanensis sp. nov.</title>
        <authorList>
            <person name="Merkel A.Y."/>
        </authorList>
    </citation>
    <scope>NUCLEOTIDE SEQUENCE [LARGE SCALE GENOMIC DNA]</scope>
    <source>
        <strain evidence="7">T05b</strain>
    </source>
</reference>
<dbReference type="EC" id="5.4.99.27" evidence="4"/>
<keyword evidence="7" id="KW-1185">Reference proteome</keyword>
<keyword evidence="2 4" id="KW-0819">tRNA processing</keyword>
<evidence type="ECO:0000256" key="1">
    <source>
        <dbReference type="ARBA" id="ARBA00007953"/>
    </source>
</evidence>
<dbReference type="Pfam" id="PF01142">
    <property type="entry name" value="TruD"/>
    <property type="match status" value="2"/>
</dbReference>
<comment type="function">
    <text evidence="4">Responsible for synthesis of pseudouridine from uracil-13 in transfer RNAs.</text>
</comment>
<dbReference type="InterPro" id="IPR020103">
    <property type="entry name" value="PsdUridine_synth_cat_dom_sf"/>
</dbReference>
<evidence type="ECO:0000256" key="3">
    <source>
        <dbReference type="ARBA" id="ARBA00023235"/>
    </source>
</evidence>
<gene>
    <name evidence="4 6" type="primary">truD</name>
    <name evidence="6" type="ORF">JWV37_07225</name>
</gene>
<dbReference type="EMBL" id="JAFHKK010000013">
    <property type="protein sequence ID" value="MBN2964566.1"/>
    <property type="molecule type" value="Genomic_DNA"/>
</dbReference>
<comment type="caution">
    <text evidence="6">The sequence shown here is derived from an EMBL/GenBank/DDBJ whole genome shotgun (WGS) entry which is preliminary data.</text>
</comment>
<dbReference type="Proteomes" id="UP000703590">
    <property type="component" value="Unassembled WGS sequence"/>
</dbReference>
<reference evidence="6 7" key="3">
    <citation type="submission" date="2021-02" db="EMBL/GenBank/DDBJ databases">
        <authorList>
            <person name="Merkel A.Y."/>
        </authorList>
    </citation>
    <scope>NUCLEOTIDE SEQUENCE [LARGE SCALE GENOMIC DNA]</scope>
    <source>
        <strain evidence="6 7">T05b</strain>
    </source>
</reference>
<dbReference type="NCBIfam" id="NF002154">
    <property type="entry name" value="PRK00984.1-3"/>
    <property type="match status" value="1"/>
</dbReference>
<dbReference type="RefSeq" id="WP_205459114.1">
    <property type="nucleotide sequence ID" value="NZ_JAFHKK010000013.1"/>
</dbReference>
<proteinExistence type="inferred from homology"/>
<dbReference type="PANTHER" id="PTHR47811">
    <property type="entry name" value="TRNA PSEUDOURIDINE SYNTHASE D"/>
    <property type="match status" value="1"/>
</dbReference>
<dbReference type="CDD" id="cd02575">
    <property type="entry name" value="PseudoU_synth_EcTruD"/>
    <property type="match status" value="1"/>
</dbReference>
<dbReference type="InterPro" id="IPR043165">
    <property type="entry name" value="TruD_insert_sf"/>
</dbReference>
<feature type="domain" description="TRUD" evidence="5">
    <location>
        <begin position="152"/>
        <end position="322"/>
    </location>
</feature>
<comment type="similarity">
    <text evidence="1 4">Belongs to the pseudouridine synthase TruD family.</text>
</comment>
<evidence type="ECO:0000256" key="2">
    <source>
        <dbReference type="ARBA" id="ARBA00022694"/>
    </source>
</evidence>
<organism evidence="6 7">
    <name type="scientific">Sulfurospirillum tamanense</name>
    <dbReference type="NCBI Taxonomy" id="2813362"/>
    <lineage>
        <taxon>Bacteria</taxon>
        <taxon>Pseudomonadati</taxon>
        <taxon>Campylobacterota</taxon>
        <taxon>Epsilonproteobacteria</taxon>
        <taxon>Campylobacterales</taxon>
        <taxon>Sulfurospirillaceae</taxon>
        <taxon>Sulfurospirillum</taxon>
    </lineage>
</organism>
<dbReference type="PROSITE" id="PS50984">
    <property type="entry name" value="TRUD"/>
    <property type="match status" value="1"/>
</dbReference>
<accession>A0ABS2WSG5</accession>
<dbReference type="InterPro" id="IPR050170">
    <property type="entry name" value="TruD_pseudoU_synthase"/>
</dbReference>
<keyword evidence="3 4" id="KW-0413">Isomerase</keyword>
<dbReference type="NCBIfam" id="TIGR00094">
    <property type="entry name" value="tRNA_TruD_broad"/>
    <property type="match status" value="1"/>
</dbReference>
<evidence type="ECO:0000313" key="7">
    <source>
        <dbReference type="Proteomes" id="UP000703590"/>
    </source>
</evidence>
<sequence length="362" mass="41944">MERRFFLNHSPIDGVHFTKNANDFTVTEIPLYPFSGEGEHLVLHVRKKDLTTWQMLQALSEISGAKVRDFGYAGLKDKEGMTIQYVSIHKSHEKAFENFSHPNIKLLSTTYHNNKIKMGHLKGNRFFIRLKKVLPTDALKLEQALRTIKAQGYPNFFGYQRFGKEGDNFEQGLAILQGKRRERNKKIHDLLISAYQSSLFNAWLSRRIEMSKLVESFSEKELAEIFPWDKATLKSLKAQKQFLKLLPGDVCHHYPHGKAFVIEDVEAEAARFEAKDAVLTGWLAGNRAMRTEGIAKEIEDVYCAQAEPYLAQMNGARRFAWSFAEDVEWNYREEEAWFEMHFSLQKGSYATVVLEEILRREL</sequence>
<dbReference type="PANTHER" id="PTHR47811:SF1">
    <property type="entry name" value="TRNA PSEUDOURIDINE SYNTHASE D"/>
    <property type="match status" value="1"/>
</dbReference>